<dbReference type="PROSITE" id="PS51482">
    <property type="entry name" value="DEGV"/>
    <property type="match status" value="1"/>
</dbReference>
<accession>A0ABW0W373</accession>
<dbReference type="PANTHER" id="PTHR33434">
    <property type="entry name" value="DEGV DOMAIN-CONTAINING PROTEIN DR_1986-RELATED"/>
    <property type="match status" value="1"/>
</dbReference>
<gene>
    <name evidence="2" type="ORF">ACFPYJ_23905</name>
</gene>
<dbReference type="SUPFAM" id="SSF82549">
    <property type="entry name" value="DAK1/DegV-like"/>
    <property type="match status" value="1"/>
</dbReference>
<dbReference type="Pfam" id="PF02645">
    <property type="entry name" value="DegV"/>
    <property type="match status" value="1"/>
</dbReference>
<name>A0ABW0W373_9BACL</name>
<reference evidence="3" key="1">
    <citation type="journal article" date="2019" name="Int. J. Syst. Evol. Microbiol.">
        <title>The Global Catalogue of Microorganisms (GCM) 10K type strain sequencing project: providing services to taxonomists for standard genome sequencing and annotation.</title>
        <authorList>
            <consortium name="The Broad Institute Genomics Platform"/>
            <consortium name="The Broad Institute Genome Sequencing Center for Infectious Disease"/>
            <person name="Wu L."/>
            <person name="Ma J."/>
        </authorList>
    </citation>
    <scope>NUCLEOTIDE SEQUENCE [LARGE SCALE GENOMIC DNA]</scope>
    <source>
        <strain evidence="3">CGMCC 1.3240</strain>
    </source>
</reference>
<evidence type="ECO:0000256" key="1">
    <source>
        <dbReference type="ARBA" id="ARBA00023121"/>
    </source>
</evidence>
<keyword evidence="1" id="KW-0446">Lipid-binding</keyword>
<keyword evidence="3" id="KW-1185">Reference proteome</keyword>
<dbReference type="PANTHER" id="PTHR33434:SF2">
    <property type="entry name" value="FATTY ACID-BINDING PROTEIN TM_1468"/>
    <property type="match status" value="1"/>
</dbReference>
<dbReference type="InterPro" id="IPR003797">
    <property type="entry name" value="DegV"/>
</dbReference>
<comment type="caution">
    <text evidence="2">The sequence shown here is derived from an EMBL/GenBank/DDBJ whole genome shotgun (WGS) entry which is preliminary data.</text>
</comment>
<organism evidence="2 3">
    <name type="scientific">Paenibacillus solisilvae</name>
    <dbReference type="NCBI Taxonomy" id="2486751"/>
    <lineage>
        <taxon>Bacteria</taxon>
        <taxon>Bacillati</taxon>
        <taxon>Bacillota</taxon>
        <taxon>Bacilli</taxon>
        <taxon>Bacillales</taxon>
        <taxon>Paenibacillaceae</taxon>
        <taxon>Paenibacillus</taxon>
    </lineage>
</organism>
<proteinExistence type="predicted"/>
<dbReference type="InterPro" id="IPR050270">
    <property type="entry name" value="DegV_domain_contain"/>
</dbReference>
<dbReference type="Gene3D" id="3.40.50.10170">
    <property type="match status" value="1"/>
</dbReference>
<dbReference type="Gene3D" id="3.30.1180.10">
    <property type="match status" value="1"/>
</dbReference>
<dbReference type="InterPro" id="IPR043168">
    <property type="entry name" value="DegV_C"/>
</dbReference>
<evidence type="ECO:0000313" key="2">
    <source>
        <dbReference type="EMBL" id="MFC5652103.1"/>
    </source>
</evidence>
<protein>
    <submittedName>
        <fullName evidence="2">DegV family protein</fullName>
    </submittedName>
</protein>
<dbReference type="NCBIfam" id="TIGR00762">
    <property type="entry name" value="DegV"/>
    <property type="match status" value="1"/>
</dbReference>
<evidence type="ECO:0000313" key="3">
    <source>
        <dbReference type="Proteomes" id="UP001596047"/>
    </source>
</evidence>
<dbReference type="Proteomes" id="UP001596047">
    <property type="component" value="Unassembled WGS sequence"/>
</dbReference>
<dbReference type="EMBL" id="JBHSOW010000092">
    <property type="protein sequence ID" value="MFC5652103.1"/>
    <property type="molecule type" value="Genomic_DNA"/>
</dbReference>
<dbReference type="RefSeq" id="WP_379190738.1">
    <property type="nucleotide sequence ID" value="NZ_JBHSOW010000092.1"/>
</dbReference>
<sequence>MSTVKIVTDSTADIPKRVREQLGIEMVSLKVMFGEESYLDAVSISNNQFYEKLIASSTLPTTSQPSPVEFLETYQRILQKHPGSPIISLHLSSAVSGTYQSALLGSTLLEEPSDSDITVIDTKSASYGAGMLVVRAAEMAAAGKSKEAILTEIERLKKDKKLFFLVDTLEYLQKGGRIGKAAALFGSILNVKPILTLDDDGEVTAVDKVRGTKKAMQRIMELFKQEFGADPVEMTVAWTHKSEIALELAALAQTHLQIRNIRQTEIGAVIGTHVGPGTAALFINRV</sequence>